<dbReference type="EMBL" id="CAMXCT010000226">
    <property type="protein sequence ID" value="CAI3975853.1"/>
    <property type="molecule type" value="Genomic_DNA"/>
</dbReference>
<protein>
    <submittedName>
        <fullName evidence="1">Uncharacterized protein</fullName>
    </submittedName>
</protein>
<organism evidence="1">
    <name type="scientific">Cladocopium goreaui</name>
    <dbReference type="NCBI Taxonomy" id="2562237"/>
    <lineage>
        <taxon>Eukaryota</taxon>
        <taxon>Sar</taxon>
        <taxon>Alveolata</taxon>
        <taxon>Dinophyceae</taxon>
        <taxon>Suessiales</taxon>
        <taxon>Symbiodiniaceae</taxon>
        <taxon>Cladocopium</taxon>
    </lineage>
</organism>
<proteinExistence type="predicted"/>
<evidence type="ECO:0000313" key="2">
    <source>
        <dbReference type="EMBL" id="CAL4763165.1"/>
    </source>
</evidence>
<evidence type="ECO:0000313" key="1">
    <source>
        <dbReference type="EMBL" id="CAI3975853.1"/>
    </source>
</evidence>
<sequence>VRKRTAPDADRVKSNAALIAELLRKRPEGGRKAKARRSSDRAIECLTLSTRVAAQRLSGAQEEHLSGDEGD</sequence>
<reference evidence="2 3" key="2">
    <citation type="submission" date="2024-05" db="EMBL/GenBank/DDBJ databases">
        <authorList>
            <person name="Chen Y."/>
            <person name="Shah S."/>
            <person name="Dougan E. K."/>
            <person name="Thang M."/>
            <person name="Chan C."/>
        </authorList>
    </citation>
    <scope>NUCLEOTIDE SEQUENCE [LARGE SCALE GENOMIC DNA]</scope>
</reference>
<dbReference type="EMBL" id="CAMXCT020000226">
    <property type="protein sequence ID" value="CAL1129228.1"/>
    <property type="molecule type" value="Genomic_DNA"/>
</dbReference>
<gene>
    <name evidence="1" type="ORF">C1SCF055_LOCUS4130</name>
</gene>
<reference evidence="1" key="1">
    <citation type="submission" date="2022-10" db="EMBL/GenBank/DDBJ databases">
        <authorList>
            <person name="Chen Y."/>
            <person name="Dougan E. K."/>
            <person name="Chan C."/>
            <person name="Rhodes N."/>
            <person name="Thang M."/>
        </authorList>
    </citation>
    <scope>NUCLEOTIDE SEQUENCE</scope>
</reference>
<dbReference type="EMBL" id="CAMXCT030000226">
    <property type="protein sequence ID" value="CAL4763165.1"/>
    <property type="molecule type" value="Genomic_DNA"/>
</dbReference>
<accession>A0A9P1BM43</accession>
<dbReference type="AlphaFoldDB" id="A0A9P1BM43"/>
<keyword evidence="3" id="KW-1185">Reference proteome</keyword>
<evidence type="ECO:0000313" key="3">
    <source>
        <dbReference type="Proteomes" id="UP001152797"/>
    </source>
</evidence>
<name>A0A9P1BM43_9DINO</name>
<dbReference type="Proteomes" id="UP001152797">
    <property type="component" value="Unassembled WGS sequence"/>
</dbReference>
<comment type="caution">
    <text evidence="1">The sequence shown here is derived from an EMBL/GenBank/DDBJ whole genome shotgun (WGS) entry which is preliminary data.</text>
</comment>
<feature type="non-terminal residue" evidence="1">
    <location>
        <position position="71"/>
    </location>
</feature>